<feature type="region of interest" description="Disordered" evidence="1">
    <location>
        <begin position="228"/>
        <end position="268"/>
    </location>
</feature>
<evidence type="ECO:0008006" key="3">
    <source>
        <dbReference type="Google" id="ProtNLM"/>
    </source>
</evidence>
<dbReference type="AlphaFoldDB" id="A0A699L5J3"/>
<evidence type="ECO:0000313" key="2">
    <source>
        <dbReference type="EMBL" id="GFB17987.1"/>
    </source>
</evidence>
<sequence>MQQNTERLQAQLGDLKGKSKDASCISDTLNSFSRKQENENVELEFQVLNYAKENAHLKNTYKNLFDSISVTQTQTKTIMDSLQNKLHDTVYKNAKLRAWLFDKVFEQKDTTRGTSANTKFAKKSILGKPPSSSRPKLYVVTPLPKSMVFPKVGETHALSKPINSNLVSTPTESTVVNNERVIALGIFKINPFKASRVDNFVPNKHVKASVRTKLITVSQPHIITKNDVKSKTNGFSPKYVKSATKTRRPLPRNNPNNDKAPSKSKSSRLLHNLKKIEENHRNLLSSSNQIHM</sequence>
<gene>
    <name evidence="2" type="ORF">Tci_689958</name>
</gene>
<comment type="caution">
    <text evidence="2">The sequence shown here is derived from an EMBL/GenBank/DDBJ whole genome shotgun (WGS) entry which is preliminary data.</text>
</comment>
<dbReference type="EMBL" id="BKCJ010569368">
    <property type="protein sequence ID" value="GFB17987.1"/>
    <property type="molecule type" value="Genomic_DNA"/>
</dbReference>
<accession>A0A699L5J3</accession>
<evidence type="ECO:0000256" key="1">
    <source>
        <dbReference type="SAM" id="MobiDB-lite"/>
    </source>
</evidence>
<name>A0A699L5J3_TANCI</name>
<protein>
    <recommendedName>
        <fullName evidence="3">Integrase, catalytic region, zinc finger, CCHC-type, peptidase aspartic, catalytic</fullName>
    </recommendedName>
</protein>
<organism evidence="2">
    <name type="scientific">Tanacetum cinerariifolium</name>
    <name type="common">Dalmatian daisy</name>
    <name type="synonym">Chrysanthemum cinerariifolium</name>
    <dbReference type="NCBI Taxonomy" id="118510"/>
    <lineage>
        <taxon>Eukaryota</taxon>
        <taxon>Viridiplantae</taxon>
        <taxon>Streptophyta</taxon>
        <taxon>Embryophyta</taxon>
        <taxon>Tracheophyta</taxon>
        <taxon>Spermatophyta</taxon>
        <taxon>Magnoliopsida</taxon>
        <taxon>eudicotyledons</taxon>
        <taxon>Gunneridae</taxon>
        <taxon>Pentapetalae</taxon>
        <taxon>asterids</taxon>
        <taxon>campanulids</taxon>
        <taxon>Asterales</taxon>
        <taxon>Asteraceae</taxon>
        <taxon>Asteroideae</taxon>
        <taxon>Anthemideae</taxon>
        <taxon>Anthemidinae</taxon>
        <taxon>Tanacetum</taxon>
    </lineage>
</organism>
<reference evidence="2" key="1">
    <citation type="journal article" date="2019" name="Sci. Rep.">
        <title>Draft genome of Tanacetum cinerariifolium, the natural source of mosquito coil.</title>
        <authorList>
            <person name="Yamashiro T."/>
            <person name="Shiraishi A."/>
            <person name="Satake H."/>
            <person name="Nakayama K."/>
        </authorList>
    </citation>
    <scope>NUCLEOTIDE SEQUENCE</scope>
</reference>
<proteinExistence type="predicted"/>